<dbReference type="Gene3D" id="2.40.10.10">
    <property type="entry name" value="Trypsin-like serine proteases"/>
    <property type="match status" value="1"/>
</dbReference>
<dbReference type="GO" id="GO:0006508">
    <property type="term" value="P:proteolysis"/>
    <property type="evidence" value="ECO:0007669"/>
    <property type="project" value="UniProtKB-KW"/>
</dbReference>
<keyword evidence="4" id="KW-0720">Serine protease</keyword>
<evidence type="ECO:0000256" key="3">
    <source>
        <dbReference type="ARBA" id="ARBA00022801"/>
    </source>
</evidence>
<protein>
    <submittedName>
        <fullName evidence="8">Uncharacterized protein, isoform A</fullName>
    </submittedName>
</protein>
<dbReference type="Pfam" id="PF00089">
    <property type="entry name" value="Trypsin"/>
    <property type="match status" value="1"/>
</dbReference>
<keyword evidence="9" id="KW-1185">Reference proteome</keyword>
<evidence type="ECO:0000259" key="7">
    <source>
        <dbReference type="PROSITE" id="PS50240"/>
    </source>
</evidence>
<dbReference type="InterPro" id="IPR043504">
    <property type="entry name" value="Peptidase_S1_PA_chymotrypsin"/>
</dbReference>
<organism evidence="8 9">
    <name type="scientific">Drosophila mojavensis</name>
    <name type="common">Fruit fly</name>
    <dbReference type="NCBI Taxonomy" id="7230"/>
    <lineage>
        <taxon>Eukaryota</taxon>
        <taxon>Metazoa</taxon>
        <taxon>Ecdysozoa</taxon>
        <taxon>Arthropoda</taxon>
        <taxon>Hexapoda</taxon>
        <taxon>Insecta</taxon>
        <taxon>Pterygota</taxon>
        <taxon>Neoptera</taxon>
        <taxon>Endopterygota</taxon>
        <taxon>Diptera</taxon>
        <taxon>Brachycera</taxon>
        <taxon>Muscomorpha</taxon>
        <taxon>Ephydroidea</taxon>
        <taxon>Drosophilidae</taxon>
        <taxon>Drosophila</taxon>
    </lineage>
</organism>
<feature type="domain" description="Peptidase S1" evidence="7">
    <location>
        <begin position="19"/>
        <end position="245"/>
    </location>
</feature>
<feature type="signal peptide" evidence="6">
    <location>
        <begin position="1"/>
        <end position="25"/>
    </location>
</feature>
<keyword evidence="3" id="KW-0378">Hydrolase</keyword>
<name>A0A0Q9XHD9_DROMO</name>
<keyword evidence="2 6" id="KW-0732">Signal</keyword>
<evidence type="ECO:0000313" key="9">
    <source>
        <dbReference type="Proteomes" id="UP000009192"/>
    </source>
</evidence>
<dbReference type="AlphaFoldDB" id="A0A0Q9XHD9"/>
<proteinExistence type="predicted"/>
<dbReference type="GO" id="GO:0004252">
    <property type="term" value="F:serine-type endopeptidase activity"/>
    <property type="evidence" value="ECO:0007669"/>
    <property type="project" value="InterPro"/>
</dbReference>
<dbReference type="SUPFAM" id="SSF50494">
    <property type="entry name" value="Trypsin-like serine proteases"/>
    <property type="match status" value="1"/>
</dbReference>
<dbReference type="InterPro" id="IPR009003">
    <property type="entry name" value="Peptidase_S1_PA"/>
</dbReference>
<sequence>MAALAILIKHISLICVFLLIKGALCRDVDVKEFPYLGTLRKLKEESQVVGSGYVCGATLIHNRVFVTSGECIHGKKPEDMIVVIGTTLMKGLPKTILVLKIEYMRLHGLYVYKKHNYNIGLIFTSEDTPPIKDAIGYIPINKKRVPPHTKCYIIGWGVAAKKLRSRPKLIINWSAGALTCYKTTRNIGLLCTYRYKRSKPDHSDAGTPLICNNKLAGVFITRGSNKFHIFTDIYSFRKWINGAIYLHFKSDKPLMIETSSIEGSICSPWLVVLVVSIYFVT</sequence>
<accession>A0A0Q9XHD9</accession>
<dbReference type="OrthoDB" id="10059102at2759"/>
<dbReference type="KEGG" id="dmo:Dmoj_GI25477"/>
<dbReference type="SMART" id="SM00020">
    <property type="entry name" value="Tryp_SPc"/>
    <property type="match status" value="1"/>
</dbReference>
<dbReference type="PROSITE" id="PS50240">
    <property type="entry name" value="TRYPSIN_DOM"/>
    <property type="match status" value="1"/>
</dbReference>
<feature type="chain" id="PRO_5006387948" evidence="6">
    <location>
        <begin position="26"/>
        <end position="281"/>
    </location>
</feature>
<dbReference type="EMBL" id="CH933807">
    <property type="protein sequence ID" value="KRG03607.1"/>
    <property type="molecule type" value="Genomic_DNA"/>
</dbReference>
<evidence type="ECO:0000256" key="4">
    <source>
        <dbReference type="ARBA" id="ARBA00022825"/>
    </source>
</evidence>
<dbReference type="InterPro" id="IPR050430">
    <property type="entry name" value="Peptidase_S1"/>
</dbReference>
<evidence type="ECO:0000256" key="2">
    <source>
        <dbReference type="ARBA" id="ARBA00022729"/>
    </source>
</evidence>
<dbReference type="PANTHER" id="PTHR24276">
    <property type="entry name" value="POLYSERASE-RELATED"/>
    <property type="match status" value="1"/>
</dbReference>
<dbReference type="SMR" id="A0A0Q9XHD9"/>
<dbReference type="InParanoid" id="A0A0Q9XHD9"/>
<evidence type="ECO:0000313" key="8">
    <source>
        <dbReference type="EMBL" id="KRG03607.1"/>
    </source>
</evidence>
<gene>
    <name evidence="8" type="primary">Dmoj\GI25477</name>
    <name evidence="8" type="ORF">Dmoj_GI25477</name>
</gene>
<evidence type="ECO:0000256" key="5">
    <source>
        <dbReference type="ARBA" id="ARBA00023157"/>
    </source>
</evidence>
<dbReference type="PANTHER" id="PTHR24276:SF96">
    <property type="entry name" value="PEPTIDASE S1 DOMAIN-CONTAINING PROTEIN"/>
    <property type="match status" value="1"/>
</dbReference>
<evidence type="ECO:0000256" key="6">
    <source>
        <dbReference type="SAM" id="SignalP"/>
    </source>
</evidence>
<evidence type="ECO:0000256" key="1">
    <source>
        <dbReference type="ARBA" id="ARBA00022670"/>
    </source>
</evidence>
<dbReference type="InterPro" id="IPR001254">
    <property type="entry name" value="Trypsin_dom"/>
</dbReference>
<keyword evidence="5" id="KW-1015">Disulfide bond</keyword>
<reference evidence="8 9" key="1">
    <citation type="journal article" date="2007" name="Nature">
        <title>Evolution of genes and genomes on the Drosophila phylogeny.</title>
        <authorList>
            <consortium name="Drosophila 12 Genomes Consortium"/>
            <person name="Clark A.G."/>
            <person name="Eisen M.B."/>
            <person name="Smith D.R."/>
            <person name="Bergman C.M."/>
            <person name="Oliver B."/>
            <person name="Markow T.A."/>
            <person name="Kaufman T.C."/>
            <person name="Kellis M."/>
            <person name="Gelbart W."/>
            <person name="Iyer V.N."/>
            <person name="Pollard D.A."/>
            <person name="Sackton T.B."/>
            <person name="Larracuente A.M."/>
            <person name="Singh N.D."/>
            <person name="Abad J.P."/>
            <person name="Abt D.N."/>
            <person name="Adryan B."/>
            <person name="Aguade M."/>
            <person name="Akashi H."/>
            <person name="Anderson W.W."/>
            <person name="Aquadro C.F."/>
            <person name="Ardell D.H."/>
            <person name="Arguello R."/>
            <person name="Artieri C.G."/>
            <person name="Barbash D.A."/>
            <person name="Barker D."/>
            <person name="Barsanti P."/>
            <person name="Batterham P."/>
            <person name="Batzoglou S."/>
            <person name="Begun D."/>
            <person name="Bhutkar A."/>
            <person name="Blanco E."/>
            <person name="Bosak S.A."/>
            <person name="Bradley R.K."/>
            <person name="Brand A.D."/>
            <person name="Brent M.R."/>
            <person name="Brooks A.N."/>
            <person name="Brown R.H."/>
            <person name="Butlin R.K."/>
            <person name="Caggese C."/>
            <person name="Calvi B.R."/>
            <person name="Bernardo de Carvalho A."/>
            <person name="Caspi A."/>
            <person name="Castrezana S."/>
            <person name="Celniker S.E."/>
            <person name="Chang J.L."/>
            <person name="Chapple C."/>
            <person name="Chatterji S."/>
            <person name="Chinwalla A."/>
            <person name="Civetta A."/>
            <person name="Clifton S.W."/>
            <person name="Comeron J.M."/>
            <person name="Costello J.C."/>
            <person name="Coyne J.A."/>
            <person name="Daub J."/>
            <person name="David R.G."/>
            <person name="Delcher A.L."/>
            <person name="Delehaunty K."/>
            <person name="Do C.B."/>
            <person name="Ebling H."/>
            <person name="Edwards K."/>
            <person name="Eickbush T."/>
            <person name="Evans J.D."/>
            <person name="Filipski A."/>
            <person name="Findeiss S."/>
            <person name="Freyhult E."/>
            <person name="Fulton L."/>
            <person name="Fulton R."/>
            <person name="Garcia A.C."/>
            <person name="Gardiner A."/>
            <person name="Garfield D.A."/>
            <person name="Garvin B.E."/>
            <person name="Gibson G."/>
            <person name="Gilbert D."/>
            <person name="Gnerre S."/>
            <person name="Godfrey J."/>
            <person name="Good R."/>
            <person name="Gotea V."/>
            <person name="Gravely B."/>
            <person name="Greenberg A.J."/>
            <person name="Griffiths-Jones S."/>
            <person name="Gross S."/>
            <person name="Guigo R."/>
            <person name="Gustafson E.A."/>
            <person name="Haerty W."/>
            <person name="Hahn M.W."/>
            <person name="Halligan D.L."/>
            <person name="Halpern A.L."/>
            <person name="Halter G.M."/>
            <person name="Han M.V."/>
            <person name="Heger A."/>
            <person name="Hillier L."/>
            <person name="Hinrichs A.S."/>
            <person name="Holmes I."/>
            <person name="Hoskins R.A."/>
            <person name="Hubisz M.J."/>
            <person name="Hultmark D."/>
            <person name="Huntley M.A."/>
            <person name="Jaffe D.B."/>
            <person name="Jagadeeshan S."/>
            <person name="Jeck W.R."/>
            <person name="Johnson J."/>
            <person name="Jones C.D."/>
            <person name="Jordan W.C."/>
            <person name="Karpen G.H."/>
            <person name="Kataoka E."/>
            <person name="Keightley P.D."/>
            <person name="Kheradpour P."/>
            <person name="Kirkness E.F."/>
            <person name="Koerich L.B."/>
            <person name="Kristiansen K."/>
            <person name="Kudrna D."/>
            <person name="Kulathinal R.J."/>
            <person name="Kumar S."/>
            <person name="Kwok R."/>
            <person name="Lander E."/>
            <person name="Langley C.H."/>
            <person name="Lapoint R."/>
            <person name="Lazzaro B.P."/>
            <person name="Lee S.J."/>
            <person name="Levesque L."/>
            <person name="Li R."/>
            <person name="Lin C.F."/>
            <person name="Lin M.F."/>
            <person name="Lindblad-Toh K."/>
            <person name="Llopart A."/>
            <person name="Long M."/>
            <person name="Low L."/>
            <person name="Lozovsky E."/>
            <person name="Lu J."/>
            <person name="Luo M."/>
            <person name="Machado C.A."/>
            <person name="Makalowski W."/>
            <person name="Marzo M."/>
            <person name="Matsuda M."/>
            <person name="Matzkin L."/>
            <person name="McAllister B."/>
            <person name="McBride C.S."/>
            <person name="McKernan B."/>
            <person name="McKernan K."/>
            <person name="Mendez-Lago M."/>
            <person name="Minx P."/>
            <person name="Mollenhauer M.U."/>
            <person name="Montooth K."/>
            <person name="Mount S.M."/>
            <person name="Mu X."/>
            <person name="Myers E."/>
            <person name="Negre B."/>
            <person name="Newfeld S."/>
            <person name="Nielsen R."/>
            <person name="Noor M.A."/>
            <person name="O'Grady P."/>
            <person name="Pachter L."/>
            <person name="Papaceit M."/>
            <person name="Parisi M.J."/>
            <person name="Parisi M."/>
            <person name="Parts L."/>
            <person name="Pedersen J.S."/>
            <person name="Pesole G."/>
            <person name="Phillippy A.M."/>
            <person name="Ponting C.P."/>
            <person name="Pop M."/>
            <person name="Porcelli D."/>
            <person name="Powell J.R."/>
            <person name="Prohaska S."/>
            <person name="Pruitt K."/>
            <person name="Puig M."/>
            <person name="Quesneville H."/>
            <person name="Ram K.R."/>
            <person name="Rand D."/>
            <person name="Rasmussen M.D."/>
            <person name="Reed L.K."/>
            <person name="Reenan R."/>
            <person name="Reily A."/>
            <person name="Remington K.A."/>
            <person name="Rieger T.T."/>
            <person name="Ritchie M.G."/>
            <person name="Robin C."/>
            <person name="Rogers Y.H."/>
            <person name="Rohde C."/>
            <person name="Rozas J."/>
            <person name="Rubenfield M.J."/>
            <person name="Ruiz A."/>
            <person name="Russo S."/>
            <person name="Salzberg S.L."/>
            <person name="Sanchez-Gracia A."/>
            <person name="Saranga D.J."/>
            <person name="Sato H."/>
            <person name="Schaeffer S.W."/>
            <person name="Schatz M.C."/>
            <person name="Schlenke T."/>
            <person name="Schwartz R."/>
            <person name="Segarra C."/>
            <person name="Singh R.S."/>
            <person name="Sirot L."/>
            <person name="Sirota M."/>
            <person name="Sisneros N.B."/>
            <person name="Smith C.D."/>
            <person name="Smith T.F."/>
            <person name="Spieth J."/>
            <person name="Stage D.E."/>
            <person name="Stark A."/>
            <person name="Stephan W."/>
            <person name="Strausberg R.L."/>
            <person name="Strempel S."/>
            <person name="Sturgill D."/>
            <person name="Sutton G."/>
            <person name="Sutton G.G."/>
            <person name="Tao W."/>
            <person name="Teichmann S."/>
            <person name="Tobari Y.N."/>
            <person name="Tomimura Y."/>
            <person name="Tsolas J.M."/>
            <person name="Valente V.L."/>
            <person name="Venter E."/>
            <person name="Venter J.C."/>
            <person name="Vicario S."/>
            <person name="Vieira F.G."/>
            <person name="Vilella A.J."/>
            <person name="Villasante A."/>
            <person name="Walenz B."/>
            <person name="Wang J."/>
            <person name="Wasserman M."/>
            <person name="Watts T."/>
            <person name="Wilson D."/>
            <person name="Wilson R.K."/>
            <person name="Wing R.A."/>
            <person name="Wolfner M.F."/>
            <person name="Wong A."/>
            <person name="Wong G.K."/>
            <person name="Wu C.I."/>
            <person name="Wu G."/>
            <person name="Yamamoto D."/>
            <person name="Yang H.P."/>
            <person name="Yang S.P."/>
            <person name="Yorke J.A."/>
            <person name="Yoshida K."/>
            <person name="Zdobnov E."/>
            <person name="Zhang P."/>
            <person name="Zhang Y."/>
            <person name="Zimin A.V."/>
            <person name="Baldwin J."/>
            <person name="Abdouelleil A."/>
            <person name="Abdulkadir J."/>
            <person name="Abebe A."/>
            <person name="Abera B."/>
            <person name="Abreu J."/>
            <person name="Acer S.C."/>
            <person name="Aftuck L."/>
            <person name="Alexander A."/>
            <person name="An P."/>
            <person name="Anderson E."/>
            <person name="Anderson S."/>
            <person name="Arachi H."/>
            <person name="Azer M."/>
            <person name="Bachantsang P."/>
            <person name="Barry A."/>
            <person name="Bayul T."/>
            <person name="Berlin A."/>
            <person name="Bessette D."/>
            <person name="Bloom T."/>
            <person name="Blye J."/>
            <person name="Boguslavskiy L."/>
            <person name="Bonnet C."/>
            <person name="Boukhgalter B."/>
            <person name="Bourzgui I."/>
            <person name="Brown A."/>
            <person name="Cahill P."/>
            <person name="Channer S."/>
            <person name="Cheshatsang Y."/>
            <person name="Chuda L."/>
            <person name="Citroen M."/>
            <person name="Collymore A."/>
            <person name="Cooke P."/>
            <person name="Costello M."/>
            <person name="D'Aco K."/>
            <person name="Daza R."/>
            <person name="De Haan G."/>
            <person name="DeGray S."/>
            <person name="DeMaso C."/>
            <person name="Dhargay N."/>
            <person name="Dooley K."/>
            <person name="Dooley E."/>
            <person name="Doricent M."/>
            <person name="Dorje P."/>
            <person name="Dorjee K."/>
            <person name="Dupes A."/>
            <person name="Elong R."/>
            <person name="Falk J."/>
            <person name="Farina A."/>
            <person name="Faro S."/>
            <person name="Ferguson D."/>
            <person name="Fisher S."/>
            <person name="Foley C.D."/>
            <person name="Franke A."/>
            <person name="Friedrich D."/>
            <person name="Gadbois L."/>
            <person name="Gearin G."/>
            <person name="Gearin C.R."/>
            <person name="Giannoukos G."/>
            <person name="Goode T."/>
            <person name="Graham J."/>
            <person name="Grandbois E."/>
            <person name="Grewal S."/>
            <person name="Gyaltsen K."/>
            <person name="Hafez N."/>
            <person name="Hagos B."/>
            <person name="Hall J."/>
            <person name="Henson C."/>
            <person name="Hollinger A."/>
            <person name="Honan T."/>
            <person name="Huard M.D."/>
            <person name="Hughes L."/>
            <person name="Hurhula B."/>
            <person name="Husby M.E."/>
            <person name="Kamat A."/>
            <person name="Kanga B."/>
            <person name="Kashin S."/>
            <person name="Khazanovich D."/>
            <person name="Kisner P."/>
            <person name="Lance K."/>
            <person name="Lara M."/>
            <person name="Lee W."/>
            <person name="Lennon N."/>
            <person name="Letendre F."/>
            <person name="LeVine R."/>
            <person name="Lipovsky A."/>
            <person name="Liu X."/>
            <person name="Liu J."/>
            <person name="Liu S."/>
            <person name="Lokyitsang T."/>
            <person name="Lokyitsang Y."/>
            <person name="Lubonja R."/>
            <person name="Lui A."/>
            <person name="MacDonald P."/>
            <person name="Magnisalis V."/>
            <person name="Maru K."/>
            <person name="Matthews C."/>
            <person name="McCusker W."/>
            <person name="McDonough S."/>
            <person name="Mehta T."/>
            <person name="Meldrim J."/>
            <person name="Meneus L."/>
            <person name="Mihai O."/>
            <person name="Mihalev A."/>
            <person name="Mihova T."/>
            <person name="Mittelman R."/>
            <person name="Mlenga V."/>
            <person name="Montmayeur A."/>
            <person name="Mulrain L."/>
            <person name="Navidi A."/>
            <person name="Naylor J."/>
            <person name="Negash T."/>
            <person name="Nguyen T."/>
            <person name="Nguyen N."/>
            <person name="Nicol R."/>
            <person name="Norbu C."/>
            <person name="Norbu N."/>
            <person name="Novod N."/>
            <person name="O'Neill B."/>
            <person name="Osman S."/>
            <person name="Markiewicz E."/>
            <person name="Oyono O.L."/>
            <person name="Patti C."/>
            <person name="Phunkhang P."/>
            <person name="Pierre F."/>
            <person name="Priest M."/>
            <person name="Raghuraman S."/>
            <person name="Rege F."/>
            <person name="Reyes R."/>
            <person name="Rise C."/>
            <person name="Rogov P."/>
            <person name="Ross K."/>
            <person name="Ryan E."/>
            <person name="Settipalli S."/>
            <person name="Shea T."/>
            <person name="Sherpa N."/>
            <person name="Shi L."/>
            <person name="Shih D."/>
            <person name="Sparrow T."/>
            <person name="Spaulding J."/>
            <person name="Stalker J."/>
            <person name="Stange-Thomann N."/>
            <person name="Stavropoulos S."/>
            <person name="Stone C."/>
            <person name="Strader C."/>
            <person name="Tesfaye S."/>
            <person name="Thomson T."/>
            <person name="Thoulutsang Y."/>
            <person name="Thoulutsang D."/>
            <person name="Topham K."/>
            <person name="Topping I."/>
            <person name="Tsamla T."/>
            <person name="Vassiliev H."/>
            <person name="Vo A."/>
            <person name="Wangchuk T."/>
            <person name="Wangdi T."/>
            <person name="Weiand M."/>
            <person name="Wilkinson J."/>
            <person name="Wilson A."/>
            <person name="Yadav S."/>
            <person name="Young G."/>
            <person name="Yu Q."/>
            <person name="Zembek L."/>
            <person name="Zhong D."/>
            <person name="Zimmer A."/>
            <person name="Zwirko Z."/>
            <person name="Jaffe D.B."/>
            <person name="Alvarez P."/>
            <person name="Brockman W."/>
            <person name="Butler J."/>
            <person name="Chin C."/>
            <person name="Gnerre S."/>
            <person name="Grabherr M."/>
            <person name="Kleber M."/>
            <person name="Mauceli E."/>
            <person name="MacCallum I."/>
        </authorList>
    </citation>
    <scope>NUCLEOTIDE SEQUENCE [LARGE SCALE GENOMIC DNA]</scope>
    <source>
        <strain evidence="9">Tucson 15081-1352.22</strain>
    </source>
</reference>
<keyword evidence="1" id="KW-0645">Protease</keyword>
<dbReference type="Proteomes" id="UP000009192">
    <property type="component" value="Unassembled WGS sequence"/>
</dbReference>